<dbReference type="InterPro" id="IPR005135">
    <property type="entry name" value="Endo/exonuclease/phosphatase"/>
</dbReference>
<dbReference type="EMBL" id="CAMXCT020002254">
    <property type="protein sequence ID" value="CAL1150226.1"/>
    <property type="molecule type" value="Genomic_DNA"/>
</dbReference>
<dbReference type="PROSITE" id="PS50802">
    <property type="entry name" value="OTU"/>
    <property type="match status" value="1"/>
</dbReference>
<dbReference type="InterPro" id="IPR038765">
    <property type="entry name" value="Papain-like_cys_pep_sf"/>
</dbReference>
<dbReference type="InterPro" id="IPR036691">
    <property type="entry name" value="Endo/exonu/phosph_ase_sf"/>
</dbReference>
<reference evidence="5" key="2">
    <citation type="submission" date="2024-04" db="EMBL/GenBank/DDBJ databases">
        <authorList>
            <person name="Chen Y."/>
            <person name="Shah S."/>
            <person name="Dougan E. K."/>
            <person name="Thang M."/>
            <person name="Chan C."/>
        </authorList>
    </citation>
    <scope>NUCLEOTIDE SEQUENCE [LARGE SCALE GENOMIC DNA]</scope>
</reference>
<feature type="compositionally biased region" description="Polar residues" evidence="1">
    <location>
        <begin position="1509"/>
        <end position="1518"/>
    </location>
</feature>
<dbReference type="SUPFAM" id="SSF56672">
    <property type="entry name" value="DNA/RNA polymerases"/>
    <property type="match status" value="2"/>
</dbReference>
<feature type="non-terminal residue" evidence="4">
    <location>
        <position position="1"/>
    </location>
</feature>
<dbReference type="Gene3D" id="3.90.70.80">
    <property type="match status" value="1"/>
</dbReference>
<name>A0A9P1CV39_9DINO</name>
<dbReference type="Pfam" id="PF00078">
    <property type="entry name" value="RVT_1"/>
    <property type="match status" value="2"/>
</dbReference>
<dbReference type="Pfam" id="PF03372">
    <property type="entry name" value="Exo_endo_phos"/>
    <property type="match status" value="1"/>
</dbReference>
<evidence type="ECO:0000256" key="1">
    <source>
        <dbReference type="SAM" id="MobiDB-lite"/>
    </source>
</evidence>
<organism evidence="4">
    <name type="scientific">Cladocopium goreaui</name>
    <dbReference type="NCBI Taxonomy" id="2562237"/>
    <lineage>
        <taxon>Eukaryota</taxon>
        <taxon>Sar</taxon>
        <taxon>Alveolata</taxon>
        <taxon>Dinophyceae</taxon>
        <taxon>Suessiales</taxon>
        <taxon>Symbiodiniaceae</taxon>
        <taxon>Cladocopium</taxon>
    </lineage>
</organism>
<feature type="compositionally biased region" description="Polar residues" evidence="1">
    <location>
        <begin position="1550"/>
        <end position="1559"/>
    </location>
</feature>
<feature type="domain" description="Reverse transcriptase" evidence="3">
    <location>
        <begin position="2459"/>
        <end position="2726"/>
    </location>
</feature>
<feature type="compositionally biased region" description="Basic and acidic residues" evidence="1">
    <location>
        <begin position="1276"/>
        <end position="1288"/>
    </location>
</feature>
<dbReference type="InterPro" id="IPR000477">
    <property type="entry name" value="RT_dom"/>
</dbReference>
<evidence type="ECO:0000313" key="4">
    <source>
        <dbReference type="EMBL" id="CAI3996851.1"/>
    </source>
</evidence>
<evidence type="ECO:0000313" key="5">
    <source>
        <dbReference type="EMBL" id="CAL1150226.1"/>
    </source>
</evidence>
<dbReference type="InterPro" id="IPR003323">
    <property type="entry name" value="OTU_dom"/>
</dbReference>
<sequence length="2935" mass="333531">CVDYLQTTRSVECLNLTYRDESFSDHKILQGTFTAACNVDPAMRMIGTRSFLPGNVSLNDWTTALDKAWEHVRVPRESNTEQEWLEFNQMAEAASMRALESLNVQKARPPCIRPKGSLPVFAAPSTDVDFKSNCKTFRWRKLAKLLGRIREYQRQLYAGRSPQHLLQNIKRTWPNSLAFSADWTINEQRVEDEMQAVAEFAKQQRLDTWKRNMLKGGREATKWLNNHANVVSPSLLYDSGGRRVSTYGPNDSLEQLKGFWDSIWYRYSNVDLDFALQQWQREGRRSQLDSFNINAQDLWMSARKSSGSSAGPDGWTGDEVAAWPLRSPAKRNVCEDGGAVHVSNMRPICVQSILWRVVASSITRHANVTRWLQQVLPPEAHGGIPGRGIDTAVSSLEEAFQKRSSILVTMDYSKCFDMVAPRLALKTLEAAGFPDVWCAMLSHVWLDQHRWLQLGQNFLPQASIVSESLPQGDSFSPLTLNVLLSSPVRDVALQEQRTNFVQAVFLDDRTYVAVNPSQARRVFLTWEWWSKVLGLRENMSKLKIISRQKAQHAELLQVGFPRQTLTSQARVLGIDFCDRLNMASRSTANKRVQAAELQARRLCKTKAVPLQAKKMLWRTRIVPKAAWGCFFHMPKMTSLQAAYRKFMFVHALGSPDLRCILDGHTSDLHFVAGSLVASALRKMAISGRVRWYEQPKCGTWLHTVQRWLSEFGWQVAGPWKWCHAACRLSMDWMELLDMPNQEPSVLAWDHLCWYCGAFDEVRPAIPQDLMQRRLGTRAGDSSASKRVPAGRSTVQNAAAKAGLCQGGAVTGGSNKLLAILSKCLAEYESESDPAANGVDSEQQLLEELQKLVQRQPKNLLQELKALVAKFTRAEAEKRHSHWNGASLQPKNDWVTVVRGKPKKPTNAEKGPAVNQQLPGKLRADDWNAKIAQTSDELEKLLQTEKKVVLAPVKSDFAADMWALLKAFPTAKATLVLPESFPVHELSTSLDSTSCIARVPMLVRGAIVQPKVCLLKKGGADAPQFDRKEVSIKSDGKKVETVVLRAATHRDLVANFERLQRNPGQSVRSWIQWSKSCPLTQVGDTWGWNLSGQIVSGVMRVDLRAVPALLRASGQRHQCHRWYFEPLRFDAPLSKPFDKLPETHWVQDVSLTMEQKAAKAEKQAVLSDLGVRLGTRHVGVRQIPSSSNSPRPRIWKATGIPRFMGVEDIENVLTSAGFSDFEPLEKFRWRQYTGYTFKALRSDDKDVLTVKYGETPIEVCTQGRRQQQRRVTMPLPGERRVHFGRKEHTASAVEVEEQEVPATIPDTPMEEKDEDDAGMEGATKRAQSTSPEKQPPKKLKADTSLRGFTERSNPGNGDCLFWSLSQSLEHAGASSKTPLQCRAACVAHLTKYAEAYSRHWDGCHPQQGDHVMQERKFEQYLEEVGKPQAWGSALEVTAFSNTQDRPIYVVSPADDMVYVFNRNGQRKALFLKYDKSSQHYTSLIPDSAESPPSFTTVCDGPHVGLRGAAKSSSAGTRISVQKKLKQKLETQSAGTRTSVRKRLGGRIRPGENQSISSAFHSQAPPPLTRGTNGRGHDGPPDSLSEVCTWHCPVCMRTLRAKQFSLLSKKRNGHIRNVHPNMPKSSFHTLRTHYDPVPTRPVGELPRQGVWICEYCGQGLPSMPEPQKRLSITCHFKQCGQAPRNATRNTNAKKRRRSKAGWMGHNFVQNCREECRVYGETTGHTLVYCPGDKERYSTVVCSACTRFWNSLADVKRYADKINKQKGVKCPGNRGRRQQLRRKSTLQLWSNYPTWRQRLAKAWCLLPEERNLLNSVPNDFTKVAQENGHQVVSMPDFRTTAGYGVTAYACKSCAQMWCSPSAFFGRIRQGCNVKCPGKKGRAVLLNSRKRRQNWQQWSPKQRKLLTQAWRLQRHEQDVLKQPALQKTRWQRRLVEDGDIEENPGPCCLFWCLNVRGREGAYRFLDLLAAEKNKPHVVALQETNMDEREAQQFSRFAMARGYRSWHVTLPPRLDARGNELQRRGVCLLARKDVRATHQCGSSTEFGEFLAVDFCTFMVINVYQRPRTAATGMHSELHDVVTAQQHGFPIIMMGDWNEPPPSKSDDFLLWYVHEEGQPVASRWDGDRCVDYLQTTRSVECLNLTYRDESFSDHKILQGTFTAACNVDPAMRMIGTRSFLPGNVSLNDWTTALDKAWEHVRVPRESNTEQEWLEFNQMAEAASMRALESLNVQKARPPCIRPKGSLPVFAAPSTDVDFKSNCKTFRWRKLAKLLGRIREYQRQLYAGRSPQHLLQNIKRTWPNSLAFSADWTINEQRVEDEMQAVAEFAKQQRLDTWKRNMLKGGREATKWLNNHANVVSPSLLYDSGGRRVSTYGPNDSLEQLKGFWDSIWYRYSNVDLDFALQQWQREGRRSQLDSFNINAQDLWMSAHKSSGSSAGPDGWTGDEVAAWPLRAWQVYAKLLARWQARRQWPEAWKHVRQVHLPKEMSAEDGGAVHGSNMRPICVQSILWRVVASSITRHANVTRWLQQVLPPEAHGGIPGRGIDTAVSSLEEAFQKRSSILVTMDYSKCFDMVAPRLALKTLEAAGFPDVWCAMLSHVWLDQHRWLQLGQNFLPQASIVSESLPQGDSFSPLTLNVLLSSPVRDVALQEQRTNFVQAVFLDDRTYVAVNPSQARRIFLTWEWWSKVLGLRENMSKLKIISRQKAQHAELLQVGFPRQTLTSQARVLGIDFCDRLNMASRSTANKRVQAAELQARRLCKTKAVPLQAKKMLWRTRIVPKAAWGCFFHMPKMTSLQAAYRKFMFVHALGSPDLRCILDGHTSDLHFVAGSLVASALRKMAISGRVRWYEQPKCGTWLHTVQRWLSEFGWQVAGPWKWCHAACRLSMDWMELLDMPNQERFKFLLDKFDHGIRETWRFTHFSAWLKSKRRDATALRGFVFLR</sequence>
<dbReference type="EMBL" id="CAMXCT010002254">
    <property type="protein sequence ID" value="CAI3996851.1"/>
    <property type="molecule type" value="Genomic_DNA"/>
</dbReference>
<gene>
    <name evidence="4" type="ORF">C1SCF055_LOCUS23289</name>
</gene>
<protein>
    <submittedName>
        <fullName evidence="4">Uncharacterized protein</fullName>
    </submittedName>
</protein>
<dbReference type="Gene3D" id="3.60.10.10">
    <property type="entry name" value="Endonuclease/exonuclease/phosphatase"/>
    <property type="match status" value="1"/>
</dbReference>
<evidence type="ECO:0000259" key="2">
    <source>
        <dbReference type="PROSITE" id="PS50802"/>
    </source>
</evidence>
<feature type="domain" description="Reverse transcriptase" evidence="3">
    <location>
        <begin position="304"/>
        <end position="576"/>
    </location>
</feature>
<dbReference type="InterPro" id="IPR043502">
    <property type="entry name" value="DNA/RNA_pol_sf"/>
</dbReference>
<dbReference type="GO" id="GO:0003824">
    <property type="term" value="F:catalytic activity"/>
    <property type="evidence" value="ECO:0007669"/>
    <property type="project" value="InterPro"/>
</dbReference>
<feature type="domain" description="OTU" evidence="2">
    <location>
        <begin position="1347"/>
        <end position="1485"/>
    </location>
</feature>
<dbReference type="SUPFAM" id="SSF56219">
    <property type="entry name" value="DNase I-like"/>
    <property type="match status" value="1"/>
</dbReference>
<feature type="region of interest" description="Disordered" evidence="1">
    <location>
        <begin position="1507"/>
        <end position="1579"/>
    </location>
</feature>
<dbReference type="PANTHER" id="PTHR47027:SF20">
    <property type="entry name" value="REVERSE TRANSCRIPTASE-LIKE PROTEIN WITH RNA-DIRECTED DNA POLYMERASE DOMAIN"/>
    <property type="match status" value="1"/>
</dbReference>
<comment type="caution">
    <text evidence="4">The sequence shown here is derived from an EMBL/GenBank/DDBJ whole genome shotgun (WGS) entry which is preliminary data.</text>
</comment>
<evidence type="ECO:0000259" key="3">
    <source>
        <dbReference type="PROSITE" id="PS50878"/>
    </source>
</evidence>
<dbReference type="PROSITE" id="PS50878">
    <property type="entry name" value="RT_POL"/>
    <property type="match status" value="2"/>
</dbReference>
<reference evidence="4" key="1">
    <citation type="submission" date="2022-10" db="EMBL/GenBank/DDBJ databases">
        <authorList>
            <person name="Chen Y."/>
            <person name="Dougan E. K."/>
            <person name="Chan C."/>
            <person name="Rhodes N."/>
            <person name="Thang M."/>
        </authorList>
    </citation>
    <scope>NUCLEOTIDE SEQUENCE</scope>
</reference>
<dbReference type="SUPFAM" id="SSF54001">
    <property type="entry name" value="Cysteine proteinases"/>
    <property type="match status" value="1"/>
</dbReference>
<dbReference type="CDD" id="cd22744">
    <property type="entry name" value="OTU"/>
    <property type="match status" value="1"/>
</dbReference>
<dbReference type="PANTHER" id="PTHR47027">
    <property type="entry name" value="REVERSE TRANSCRIPTASE DOMAIN-CONTAINING PROTEIN"/>
    <property type="match status" value="1"/>
</dbReference>
<dbReference type="OrthoDB" id="448511at2759"/>
<dbReference type="Pfam" id="PF02338">
    <property type="entry name" value="OTU"/>
    <property type="match status" value="1"/>
</dbReference>
<proteinExistence type="predicted"/>
<accession>A0A9P1CV39</accession>
<feature type="region of interest" description="Disordered" evidence="1">
    <location>
        <begin position="1273"/>
        <end position="1349"/>
    </location>
</feature>